<dbReference type="InterPro" id="IPR008557">
    <property type="entry name" value="PhoX"/>
</dbReference>
<organism evidence="2 3">
    <name type="scientific">Peribacillus saganii</name>
    <dbReference type="NCBI Taxonomy" id="2303992"/>
    <lineage>
        <taxon>Bacteria</taxon>
        <taxon>Bacillati</taxon>
        <taxon>Bacillota</taxon>
        <taxon>Bacilli</taxon>
        <taxon>Bacillales</taxon>
        <taxon>Bacillaceae</taxon>
        <taxon>Peribacillus</taxon>
    </lineage>
</organism>
<dbReference type="PANTHER" id="PTHR35399:SF2">
    <property type="entry name" value="DUF839 DOMAIN-CONTAINING PROTEIN"/>
    <property type="match status" value="1"/>
</dbReference>
<evidence type="ECO:0000313" key="3">
    <source>
        <dbReference type="Proteomes" id="UP000264541"/>
    </source>
</evidence>
<proteinExistence type="predicted"/>
<dbReference type="SUPFAM" id="SSF101898">
    <property type="entry name" value="NHL repeat"/>
    <property type="match status" value="1"/>
</dbReference>
<dbReference type="AlphaFoldDB" id="A0A372LKQ4"/>
<dbReference type="Pfam" id="PF05787">
    <property type="entry name" value="PhoX"/>
    <property type="match status" value="1"/>
</dbReference>
<dbReference type="EMBL" id="QVTE01000045">
    <property type="protein sequence ID" value="RFU67325.1"/>
    <property type="molecule type" value="Genomic_DNA"/>
</dbReference>
<feature type="compositionally biased region" description="Basic and acidic residues" evidence="1">
    <location>
        <begin position="17"/>
        <end position="26"/>
    </location>
</feature>
<evidence type="ECO:0000256" key="1">
    <source>
        <dbReference type="SAM" id="MobiDB-lite"/>
    </source>
</evidence>
<dbReference type="OrthoDB" id="9801383at2"/>
<dbReference type="InterPro" id="IPR011042">
    <property type="entry name" value="6-blade_b-propeller_TolB-like"/>
</dbReference>
<gene>
    <name evidence="2" type="ORF">D0469_15660</name>
</gene>
<dbReference type="PANTHER" id="PTHR35399">
    <property type="entry name" value="SLR8030 PROTEIN"/>
    <property type="match status" value="1"/>
</dbReference>
<evidence type="ECO:0000313" key="2">
    <source>
        <dbReference type="EMBL" id="RFU67325.1"/>
    </source>
</evidence>
<reference evidence="2 3" key="1">
    <citation type="submission" date="2018-08" db="EMBL/GenBank/DDBJ databases">
        <title>Bacillus chawlae sp. nov., Bacillus glennii sp. nov., and Bacillus saganii sp. nov. Isolated from the Vehicle Assembly Building at Kennedy Space Center where the Viking Spacecraft were Assembled.</title>
        <authorList>
            <person name="Seuylemezian A."/>
            <person name="Vaishampayan P."/>
        </authorList>
    </citation>
    <scope>NUCLEOTIDE SEQUENCE [LARGE SCALE GENOMIC DNA]</scope>
    <source>
        <strain evidence="2 3">V47-23a</strain>
    </source>
</reference>
<keyword evidence="3" id="KW-1185">Reference proteome</keyword>
<protein>
    <submittedName>
        <fullName evidence="2">DUF839 domain-containing protein</fullName>
    </submittedName>
</protein>
<dbReference type="Proteomes" id="UP000264541">
    <property type="component" value="Unassembled WGS sequence"/>
</dbReference>
<accession>A0A372LKQ4</accession>
<feature type="region of interest" description="Disordered" evidence="1">
    <location>
        <begin position="1"/>
        <end position="58"/>
    </location>
</feature>
<sequence>MSGYNPEEQYNYLPPERQNKQDKLQASEDQYIQYDYQPPYSQSNYPHPVQPNNHFSHQQPINQFNQSYYLSQNQNNQLYNQQPYDQSIQTSDQLTLEAYSRANQPPVQPYSPINQLPADQFIRTFYQQPEYRQSNYMYPNVERQRQRFHQFRAIRPSTRDQLIVPQGFQYDIVATWGEDIGNGEKFGFNNDFTCYFGNNPNEGVLWVNHEYIGNLGMYVSGYMGEGQRTAEQIRIEKYNVGGSVIYIRKTDKGKWSIVRDSRYNRRITANTPINLTGPARGSEAVNGATQVIGTLANCSGGKTLWNTALSGEENYEGTVKNWSTPENPMDITHYGWIVEIDPLDPKSTPKKHTALGRFAHENAAMTVGKSGRVVVYSGDDANDQCVYKFVSDGTYQRDTGKQNSQLLEKGTLYVADFGSGRWIPLDIEKTPALREKYSSQAEILVNTRDAAKLAKGTPMDRPEDIEIHPVDGSVFIALTNNTKHGNYYGQIVRLVEDNNNHESTTFVYEIFASGGPQSGFACPDNLAFDTAGNLWVTTDISSDKLNTGAYKPFGNNGLFMIPTSGANRGKATQFASAPVQAELTGPWFAPGEQTLFLSVQHPGEETEDPRNPTSRWPRGDIPRPSVVAISRK</sequence>
<name>A0A372LKQ4_9BACI</name>
<dbReference type="Gene3D" id="2.120.10.30">
    <property type="entry name" value="TolB, C-terminal domain"/>
    <property type="match status" value="1"/>
</dbReference>
<comment type="caution">
    <text evidence="2">The sequence shown here is derived from an EMBL/GenBank/DDBJ whole genome shotgun (WGS) entry which is preliminary data.</text>
</comment>
<feature type="region of interest" description="Disordered" evidence="1">
    <location>
        <begin position="601"/>
        <end position="632"/>
    </location>
</feature>
<feature type="compositionally biased region" description="Low complexity" evidence="1">
    <location>
        <begin position="30"/>
        <end position="47"/>
    </location>
</feature>
<dbReference type="RefSeq" id="WP_117327655.1">
    <property type="nucleotide sequence ID" value="NZ_QVTE01000045.1"/>
</dbReference>